<accession>A0A955RIU9</accession>
<reference evidence="1" key="2">
    <citation type="journal article" date="2021" name="Microbiome">
        <title>Successional dynamics and alternative stable states in a saline activated sludge microbial community over 9 years.</title>
        <authorList>
            <person name="Wang Y."/>
            <person name="Ye J."/>
            <person name="Ju F."/>
            <person name="Liu L."/>
            <person name="Boyd J.A."/>
            <person name="Deng Y."/>
            <person name="Parks D.H."/>
            <person name="Jiang X."/>
            <person name="Yin X."/>
            <person name="Woodcroft B.J."/>
            <person name="Tyson G.W."/>
            <person name="Hugenholtz P."/>
            <person name="Polz M.F."/>
            <person name="Zhang T."/>
        </authorList>
    </citation>
    <scope>NUCLEOTIDE SEQUENCE</scope>
    <source>
        <strain evidence="1">HKST-UBA14</strain>
    </source>
</reference>
<proteinExistence type="predicted"/>
<protein>
    <submittedName>
        <fullName evidence="1">Uncharacterized protein</fullName>
    </submittedName>
</protein>
<reference evidence="1" key="1">
    <citation type="submission" date="2020-04" db="EMBL/GenBank/DDBJ databases">
        <authorList>
            <person name="Zhang T."/>
        </authorList>
    </citation>
    <scope>NUCLEOTIDE SEQUENCE</scope>
    <source>
        <strain evidence="1">HKST-UBA14</strain>
    </source>
</reference>
<evidence type="ECO:0000313" key="2">
    <source>
        <dbReference type="Proteomes" id="UP000783287"/>
    </source>
</evidence>
<gene>
    <name evidence="1" type="ORF">KC909_00075</name>
</gene>
<evidence type="ECO:0000313" key="1">
    <source>
        <dbReference type="EMBL" id="MCA9382740.1"/>
    </source>
</evidence>
<dbReference type="Proteomes" id="UP000783287">
    <property type="component" value="Unassembled WGS sequence"/>
</dbReference>
<dbReference type="EMBL" id="JAGQLK010000001">
    <property type="protein sequence ID" value="MCA9382740.1"/>
    <property type="molecule type" value="Genomic_DNA"/>
</dbReference>
<sequence length="225" mass="24670">MSDRDPRKETSIRKDIMKVHAGGAVFDVIPFHHGENDATEDDDNDLLEDLADYIYEYVFQANQRWPGHDAEAITDAAIDSLAYTDAAYALRFQGHFIGLMEFHTAVGRDGNDFKEVSTVLHPQIYAIEGIDTAHVSGELFAGTLATTVPGELVHARVNPSNTGSLMLVTGLVPEVVNAESDFAYQKMLRSKNPYYGAEGFDVEFAGLTGIDGSIIYRIKVPASLV</sequence>
<organism evidence="1 2">
    <name type="scientific">Candidatus Dojkabacteria bacterium</name>
    <dbReference type="NCBI Taxonomy" id="2099670"/>
    <lineage>
        <taxon>Bacteria</taxon>
        <taxon>Candidatus Dojkabacteria</taxon>
    </lineage>
</organism>
<name>A0A955RIU9_9BACT</name>
<comment type="caution">
    <text evidence="1">The sequence shown here is derived from an EMBL/GenBank/DDBJ whole genome shotgun (WGS) entry which is preliminary data.</text>
</comment>
<dbReference type="AlphaFoldDB" id="A0A955RIU9"/>